<evidence type="ECO:0000313" key="8">
    <source>
        <dbReference type="EMBL" id="OKH21989.1"/>
    </source>
</evidence>
<dbReference type="PANTHER" id="PTHR43822:SF2">
    <property type="entry name" value="HOMOACONITASE, MITOCHONDRIAL"/>
    <property type="match status" value="1"/>
</dbReference>
<dbReference type="InterPro" id="IPR006251">
    <property type="entry name" value="Homoacnase/IPMdehydase_lsu"/>
</dbReference>
<keyword evidence="1" id="KW-0004">4Fe-4S</keyword>
<dbReference type="OrthoDB" id="9802769at2"/>
<dbReference type="PRINTS" id="PR00415">
    <property type="entry name" value="ACONITASE"/>
</dbReference>
<dbReference type="GO" id="GO:0003861">
    <property type="term" value="F:3-isopropylmalate dehydratase activity"/>
    <property type="evidence" value="ECO:0007669"/>
    <property type="project" value="InterPro"/>
</dbReference>
<dbReference type="Pfam" id="PF00694">
    <property type="entry name" value="Aconitase_C"/>
    <property type="match status" value="1"/>
</dbReference>
<dbReference type="AlphaFoldDB" id="A0A1U7HEJ2"/>
<dbReference type="GO" id="GO:0046872">
    <property type="term" value="F:metal ion binding"/>
    <property type="evidence" value="ECO:0007669"/>
    <property type="project" value="UniProtKB-KW"/>
</dbReference>
<evidence type="ECO:0000256" key="1">
    <source>
        <dbReference type="ARBA" id="ARBA00022485"/>
    </source>
</evidence>
<dbReference type="InterPro" id="IPR050067">
    <property type="entry name" value="IPM_dehydratase_rel_enz"/>
</dbReference>
<dbReference type="SUPFAM" id="SSF52016">
    <property type="entry name" value="LeuD/IlvD-like"/>
    <property type="match status" value="1"/>
</dbReference>
<accession>A0A1U7HEJ2</accession>
<dbReference type="InterPro" id="IPR015928">
    <property type="entry name" value="Aconitase/3IPM_dehydase_swvl"/>
</dbReference>
<dbReference type="NCBIfam" id="TIGR02086">
    <property type="entry name" value="IPMI_arch"/>
    <property type="match status" value="1"/>
</dbReference>
<dbReference type="GO" id="GO:0051539">
    <property type="term" value="F:4 iron, 4 sulfur cluster binding"/>
    <property type="evidence" value="ECO:0007669"/>
    <property type="project" value="UniProtKB-KW"/>
</dbReference>
<dbReference type="InterPro" id="IPR036008">
    <property type="entry name" value="Aconitase_4Fe-4S_dom"/>
</dbReference>
<reference evidence="8 9" key="1">
    <citation type="submission" date="2016-11" db="EMBL/GenBank/DDBJ databases">
        <title>Draft Genome Sequences of Nine Cyanobacterial Strains from Diverse Habitats.</title>
        <authorList>
            <person name="Zhu T."/>
            <person name="Hou S."/>
            <person name="Lu X."/>
            <person name="Hess W.R."/>
        </authorList>
    </citation>
    <scope>NUCLEOTIDE SEQUENCE [LARGE SCALE GENOMIC DNA]</scope>
    <source>
        <strain evidence="8 9">NIES-593</strain>
    </source>
</reference>
<proteinExistence type="predicted"/>
<keyword evidence="2" id="KW-0479">Metal-binding</keyword>
<feature type="domain" description="Aconitase/3-isopropylmalate dehydratase large subunit alpha/beta/alpha" evidence="6">
    <location>
        <begin position="171"/>
        <end position="562"/>
    </location>
</feature>
<dbReference type="InterPro" id="IPR001030">
    <property type="entry name" value="Acoase/IPM_deHydtase_lsu_aba"/>
</dbReference>
<dbReference type="Gene3D" id="3.20.19.10">
    <property type="entry name" value="Aconitase, domain 4"/>
    <property type="match status" value="1"/>
</dbReference>
<evidence type="ECO:0000256" key="5">
    <source>
        <dbReference type="ARBA" id="ARBA00023239"/>
    </source>
</evidence>
<dbReference type="NCBIfam" id="NF001614">
    <property type="entry name" value="PRK00402.1"/>
    <property type="match status" value="1"/>
</dbReference>
<dbReference type="Proteomes" id="UP000186868">
    <property type="component" value="Unassembled WGS sequence"/>
</dbReference>
<dbReference type="Pfam" id="PF00330">
    <property type="entry name" value="Aconitase"/>
    <property type="match status" value="1"/>
</dbReference>
<dbReference type="InterPro" id="IPR033941">
    <property type="entry name" value="IPMI_cat"/>
</dbReference>
<keyword evidence="3" id="KW-0408">Iron</keyword>
<dbReference type="EMBL" id="MRCB01000016">
    <property type="protein sequence ID" value="OKH21989.1"/>
    <property type="molecule type" value="Genomic_DNA"/>
</dbReference>
<evidence type="ECO:0000256" key="3">
    <source>
        <dbReference type="ARBA" id="ARBA00023004"/>
    </source>
</evidence>
<keyword evidence="4" id="KW-0411">Iron-sulfur</keyword>
<evidence type="ECO:0000313" key="9">
    <source>
        <dbReference type="Proteomes" id="UP000186868"/>
    </source>
</evidence>
<dbReference type="InterPro" id="IPR011826">
    <property type="entry name" value="HAcnase/IPMdehydase_lsu_prok"/>
</dbReference>
<gene>
    <name evidence="8" type="ORF">NIES593_13705</name>
</gene>
<evidence type="ECO:0000259" key="6">
    <source>
        <dbReference type="Pfam" id="PF00330"/>
    </source>
</evidence>
<dbReference type="InterPro" id="IPR015931">
    <property type="entry name" value="Acnase/IPM_dHydase_lsu_aba_1/3"/>
</dbReference>
<dbReference type="STRING" id="1921803.NIES593_13705"/>
<dbReference type="PANTHER" id="PTHR43822">
    <property type="entry name" value="HOMOACONITASE, MITOCHONDRIAL-RELATED"/>
    <property type="match status" value="1"/>
</dbReference>
<keyword evidence="5" id="KW-0456">Lyase</keyword>
<dbReference type="CDD" id="cd01583">
    <property type="entry name" value="IPMI"/>
    <property type="match status" value="1"/>
</dbReference>
<evidence type="ECO:0000256" key="4">
    <source>
        <dbReference type="ARBA" id="ARBA00023014"/>
    </source>
</evidence>
<name>A0A1U7HEJ2_9CYAN</name>
<sequence length="571" mass="61822">MNISEKILILGDDINTDDIIPAKRGTNADPVHLARYALEHLIGEGKLLEYDIIEAGYNFGCGSSREFAPIAIKAAGIKKVRARSFAEIFYRNSINIGLSLEIIGDSQQNPVVDAIARAGGLIPFNQKRLRDKVSVPKSLTPARSMTMAEKMLARASGNAFVQPGEVIFAKVDLAMSHDAIAGPVAQLFYQHFGEKAKVWNANKVVLVADHFIQINDIRKDEGATTMHQQMVQFAREQGCHLLDVVSPGEAAGICHVLLPEKGFIRPGMVIAGTDSHSCTYGAFGCFSTGVGTTDMANLFATGDMWVRVPGTLLFELSGTLPKQIGAKDIMLFILGQIGCNGATGKAIEFRGSIIEQLPIDERMTLANMAIECGAMCGLIAPDEVTIEYVQSRTQEEFEVITSDRDAEYEQIYRFDLSNLEPQIACPPKPDRVVGISELGEVPITRAFIGSCTGGKLFDLAQAAEVLKGRRVDPRVSLFVVPASREVRQKAEELGYLDILERAGAQVLKSGCGACINAGIGVLGKQETGIYATNRNFKGRSGDPTARNYLASPRVVAISAVRGKISDRIDDK</sequence>
<evidence type="ECO:0000259" key="7">
    <source>
        <dbReference type="Pfam" id="PF00694"/>
    </source>
</evidence>
<evidence type="ECO:0000256" key="2">
    <source>
        <dbReference type="ARBA" id="ARBA00022723"/>
    </source>
</evidence>
<feature type="domain" description="Aconitase A/isopropylmalate dehydratase small subunit swivel" evidence="7">
    <location>
        <begin position="52"/>
        <end position="98"/>
    </location>
</feature>
<comment type="caution">
    <text evidence="8">The sequence shown here is derived from an EMBL/GenBank/DDBJ whole genome shotgun (WGS) entry which is preliminary data.</text>
</comment>
<keyword evidence="9" id="KW-1185">Reference proteome</keyword>
<dbReference type="InterPro" id="IPR000573">
    <property type="entry name" value="AconitaseA/IPMdHydase_ssu_swvl"/>
</dbReference>
<dbReference type="GO" id="GO:0009098">
    <property type="term" value="P:L-leucine biosynthetic process"/>
    <property type="evidence" value="ECO:0007669"/>
    <property type="project" value="InterPro"/>
</dbReference>
<organism evidence="8 9">
    <name type="scientific">Hydrococcus rivularis NIES-593</name>
    <dbReference type="NCBI Taxonomy" id="1921803"/>
    <lineage>
        <taxon>Bacteria</taxon>
        <taxon>Bacillati</taxon>
        <taxon>Cyanobacteriota</taxon>
        <taxon>Cyanophyceae</taxon>
        <taxon>Pleurocapsales</taxon>
        <taxon>Hydrococcaceae</taxon>
        <taxon>Hydrococcus</taxon>
    </lineage>
</organism>
<dbReference type="SUPFAM" id="SSF53732">
    <property type="entry name" value="Aconitase iron-sulfur domain"/>
    <property type="match status" value="1"/>
</dbReference>
<dbReference type="Gene3D" id="3.30.499.10">
    <property type="entry name" value="Aconitase, domain 3"/>
    <property type="match status" value="2"/>
</dbReference>
<protein>
    <submittedName>
        <fullName evidence="8">3-isopropylmalate dehydratase</fullName>
    </submittedName>
</protein>
<dbReference type="RefSeq" id="WP_073600125.1">
    <property type="nucleotide sequence ID" value="NZ_MRCB01000016.1"/>
</dbReference>
<dbReference type="NCBIfam" id="TIGR01343">
    <property type="entry name" value="hacA_fam"/>
    <property type="match status" value="1"/>
</dbReference>